<gene>
    <name evidence="8" type="ORF">RP75_18975</name>
</gene>
<name>A0ABR5D487_9HYPH</name>
<keyword evidence="9" id="KW-1185">Reference proteome</keyword>
<evidence type="ECO:0000259" key="7">
    <source>
        <dbReference type="Pfam" id="PF07219"/>
    </source>
</evidence>
<feature type="transmembrane region" description="Helical" evidence="6">
    <location>
        <begin position="37"/>
        <end position="62"/>
    </location>
</feature>
<reference evidence="8 9" key="1">
    <citation type="submission" date="2014-12" db="EMBL/GenBank/DDBJ databases">
        <authorList>
            <person name="Kuzmanovic N."/>
            <person name="Pulawska J."/>
            <person name="Obradovic A."/>
        </authorList>
    </citation>
    <scope>NUCLEOTIDE SEQUENCE [LARGE SCALE GENOMIC DNA]</scope>
    <source>
        <strain evidence="8 9">KFB 330</strain>
    </source>
</reference>
<organism evidence="8 9">
    <name type="scientific">Agrobacterium arsenijevicii</name>
    <dbReference type="NCBI Taxonomy" id="1585697"/>
    <lineage>
        <taxon>Bacteria</taxon>
        <taxon>Pseudomonadati</taxon>
        <taxon>Pseudomonadota</taxon>
        <taxon>Alphaproteobacteria</taxon>
        <taxon>Hyphomicrobiales</taxon>
        <taxon>Rhizobiaceae</taxon>
        <taxon>Rhizobium/Agrobacterium group</taxon>
        <taxon>Agrobacterium</taxon>
    </lineage>
</organism>
<proteinExistence type="predicted"/>
<comment type="subcellular location">
    <subcellularLocation>
        <location evidence="1">Membrane</location>
    </subcellularLocation>
</comment>
<dbReference type="Pfam" id="PF07219">
    <property type="entry name" value="HemY_N"/>
    <property type="match status" value="1"/>
</dbReference>
<keyword evidence="3 6" id="KW-1133">Transmembrane helix</keyword>
<keyword evidence="4 6" id="KW-0472">Membrane</keyword>
<evidence type="ECO:0000313" key="8">
    <source>
        <dbReference type="EMBL" id="KJF71890.1"/>
    </source>
</evidence>
<feature type="domain" description="HemY N-terminal" evidence="7">
    <location>
        <begin position="26"/>
        <end position="131"/>
    </location>
</feature>
<sequence>MTRILTFAVIVLALGFGFSWLADRPGVLSIVWQGQLIEMSLMVAASIVAALVAAVMLVWWIVNAIWTSPNAARRYFRARKRDRGYQALSTGLIAAGAGNAILARKMTARTQGLLSADQEPLIHLLDAQADLIEGKYDEARRKFEAMARDPETRELGLRGLYIEARRQGAYEAAQQYAEDAAEKAPYLPWAAQATLETRCRNGEWDDAIRLLDQQKAAGVIQRGEAERLKAVLLTAKAGEKLESDPVGAQEDAKHALKLAKSLVPAALVAAKSYLREDNLRKAASVLEPVWKSDPHPQIAELYVRARSGDTAIDRLKRAERLESLKPNNIESLFAVAQAALDAKEFAKARAKAEAAARIEPRESIFLLMADIEQAETGDQGRVRYWMAQALRAPRDPVWVADGIASEKWLPVSPITGRLDAFEWKAPFGQLEGPVEDLTIENAIAAAPARAEPAPAPIVVEAAPEPIVVVKSAPPAPIEVKPVVSAPKEKKPVTIEIPVEADPADVKTEPVPFFGGAPDDPGVKKPGVETEPKTRLKLF</sequence>
<evidence type="ECO:0000256" key="1">
    <source>
        <dbReference type="ARBA" id="ARBA00004370"/>
    </source>
</evidence>
<evidence type="ECO:0000256" key="5">
    <source>
        <dbReference type="SAM" id="MobiDB-lite"/>
    </source>
</evidence>
<dbReference type="InterPro" id="IPR016982">
    <property type="entry name" value="Mms48"/>
</dbReference>
<feature type="region of interest" description="Disordered" evidence="5">
    <location>
        <begin position="505"/>
        <end position="538"/>
    </location>
</feature>
<dbReference type="SUPFAM" id="SSF48452">
    <property type="entry name" value="TPR-like"/>
    <property type="match status" value="1"/>
</dbReference>
<dbReference type="PIRSF" id="PIRSF031802">
    <property type="entry name" value="UCP031802"/>
    <property type="match status" value="1"/>
</dbReference>
<evidence type="ECO:0000256" key="6">
    <source>
        <dbReference type="SAM" id="Phobius"/>
    </source>
</evidence>
<evidence type="ECO:0000256" key="2">
    <source>
        <dbReference type="ARBA" id="ARBA00022692"/>
    </source>
</evidence>
<dbReference type="Gene3D" id="1.25.40.10">
    <property type="entry name" value="Tetratricopeptide repeat domain"/>
    <property type="match status" value="1"/>
</dbReference>
<feature type="compositionally biased region" description="Basic and acidic residues" evidence="5">
    <location>
        <begin position="520"/>
        <end position="538"/>
    </location>
</feature>
<dbReference type="InterPro" id="IPR010817">
    <property type="entry name" value="HemY_N"/>
</dbReference>
<keyword evidence="2 6" id="KW-0812">Transmembrane</keyword>
<comment type="caution">
    <text evidence="8">The sequence shown here is derived from an EMBL/GenBank/DDBJ whole genome shotgun (WGS) entry which is preliminary data.</text>
</comment>
<accession>A0ABR5D487</accession>
<protein>
    <submittedName>
        <fullName evidence="8">HemY domain-containing protein</fullName>
    </submittedName>
</protein>
<dbReference type="RefSeq" id="WP_045021238.1">
    <property type="nucleotide sequence ID" value="NZ_CP166104.1"/>
</dbReference>
<evidence type="ECO:0000313" key="9">
    <source>
        <dbReference type="Proteomes" id="UP000032564"/>
    </source>
</evidence>
<dbReference type="EMBL" id="JWIT01000013">
    <property type="protein sequence ID" value="KJF71890.1"/>
    <property type="molecule type" value="Genomic_DNA"/>
</dbReference>
<evidence type="ECO:0000256" key="4">
    <source>
        <dbReference type="ARBA" id="ARBA00023136"/>
    </source>
</evidence>
<evidence type="ECO:0000256" key="3">
    <source>
        <dbReference type="ARBA" id="ARBA00022989"/>
    </source>
</evidence>
<feature type="transmembrane region" description="Helical" evidence="6">
    <location>
        <begin position="83"/>
        <end position="102"/>
    </location>
</feature>
<dbReference type="InterPro" id="IPR011990">
    <property type="entry name" value="TPR-like_helical_dom_sf"/>
</dbReference>
<dbReference type="Proteomes" id="UP000032564">
    <property type="component" value="Unassembled WGS sequence"/>
</dbReference>